<sequence>MGSSEWEGLLERRLAILPGSRDPDGGPILVIPLPQDPNFHDVGGISATVKYLKTIPSVSSRERGWVVIVDARVCHYRLVKPTISTIRAALGYIRHLFIVRPEGFWDKQRVDCRKSEVDNQPIYVSVSKLTKYMELSQLPVELGGTLEYDHLAWLKTRKAYEEFVDECERSRRDLESLQKELRREEPCSRASTLHDLLSVNTNTYNTITAKPALIFNMGQEVLKVLEMDEESGFRVCEGQGDAAEAASRVRSMLHDLHLLATAVEACWRRLNTALDTYMQVRDLESNMNDIGKWLVSAGQTLLAETRIGVTTDQAESLLREHEAIELKCRETYGRWAALRYRVEDALDRGDGDLRALADHRTTTADLKSLKDYTDTLVRTFASRLDRRRTLILASVRFHRIAHQMGERCCVILQQHRWLPHNEDVDTLKKMLRELTARKEAIDYLASEGTRAGEKLLDLLTVGVKDLSGRDVTPDYTNELNHVHAFLTSLQEHYSRAARQADLHKLRLQQNIQLLTCHRDVKQAHKWLKALLEALVKAHSHVGRSSEEIRRLKTEHQHFQETAAGTFEYGYESARAALLVEKSAGGAVLSESRRMVGDLEHVWKMFIQGSQEQLTRLRVAGVFFRTMEQHLERLDNLFSGVLEKTGGRAFSSDNEARSLLSSRDRLLREIGRNVRLGKLLKERLLDPLVPNYSLPEYTIISDKNLEDGRTDFRQDDVLLPVSPSSI</sequence>
<dbReference type="GO" id="GO:0032266">
    <property type="term" value="F:phosphatidylinositol-3-phosphate binding"/>
    <property type="evidence" value="ECO:0007669"/>
    <property type="project" value="TreeGrafter"/>
</dbReference>
<dbReference type="PANTHER" id="PTHR46607:SF1">
    <property type="entry name" value="SEC14 DOMAIN AND SPECTRIN REPEAT-CONTAINING PROTEIN 1"/>
    <property type="match status" value="1"/>
</dbReference>
<accession>A0AAN8XLE4</accession>
<dbReference type="GO" id="GO:0005546">
    <property type="term" value="F:phosphatidylinositol-4,5-bisphosphate binding"/>
    <property type="evidence" value="ECO:0007669"/>
    <property type="project" value="TreeGrafter"/>
</dbReference>
<feature type="domain" description="SESTD1-like spectrin repeats region" evidence="2">
    <location>
        <begin position="393"/>
        <end position="496"/>
    </location>
</feature>
<gene>
    <name evidence="3" type="ORF">SK128_020389</name>
</gene>
<dbReference type="GO" id="GO:0043325">
    <property type="term" value="F:phosphatidylinositol-3,4-bisphosphate binding"/>
    <property type="evidence" value="ECO:0007669"/>
    <property type="project" value="TreeGrafter"/>
</dbReference>
<dbReference type="PANTHER" id="PTHR46607">
    <property type="entry name" value="SEC14 DOMAIN AND SPECTRIN REPEAT-CONTAINING PROTEIN 1"/>
    <property type="match status" value="1"/>
</dbReference>
<comment type="caution">
    <text evidence="3">The sequence shown here is derived from an EMBL/GenBank/DDBJ whole genome shotgun (WGS) entry which is preliminary data.</text>
</comment>
<proteinExistence type="predicted"/>
<dbReference type="Proteomes" id="UP001381693">
    <property type="component" value="Unassembled WGS sequence"/>
</dbReference>
<dbReference type="AlphaFoldDB" id="A0AAN8XLE4"/>
<dbReference type="GO" id="GO:0010314">
    <property type="term" value="F:phosphatidylinositol-5-phosphate binding"/>
    <property type="evidence" value="ECO:0007669"/>
    <property type="project" value="TreeGrafter"/>
</dbReference>
<name>A0AAN8XLE4_HALRR</name>
<evidence type="ECO:0000313" key="3">
    <source>
        <dbReference type="EMBL" id="KAK7083763.1"/>
    </source>
</evidence>
<dbReference type="Gene3D" id="1.20.58.60">
    <property type="match status" value="2"/>
</dbReference>
<protein>
    <recommendedName>
        <fullName evidence="2">SESTD1-like spectrin repeats region domain-containing protein</fullName>
    </recommendedName>
</protein>
<dbReference type="GO" id="GO:0070273">
    <property type="term" value="F:phosphatidylinositol-4-phosphate binding"/>
    <property type="evidence" value="ECO:0007669"/>
    <property type="project" value="TreeGrafter"/>
</dbReference>
<organism evidence="3 4">
    <name type="scientific">Halocaridina rubra</name>
    <name type="common">Hawaiian red shrimp</name>
    <dbReference type="NCBI Taxonomy" id="373956"/>
    <lineage>
        <taxon>Eukaryota</taxon>
        <taxon>Metazoa</taxon>
        <taxon>Ecdysozoa</taxon>
        <taxon>Arthropoda</taxon>
        <taxon>Crustacea</taxon>
        <taxon>Multicrustacea</taxon>
        <taxon>Malacostraca</taxon>
        <taxon>Eumalacostraca</taxon>
        <taxon>Eucarida</taxon>
        <taxon>Decapoda</taxon>
        <taxon>Pleocyemata</taxon>
        <taxon>Caridea</taxon>
        <taxon>Atyoidea</taxon>
        <taxon>Atyidae</taxon>
        <taxon>Halocaridina</taxon>
    </lineage>
</organism>
<dbReference type="GO" id="GO:0080025">
    <property type="term" value="F:phosphatidylinositol-3,5-bisphosphate binding"/>
    <property type="evidence" value="ECO:0007669"/>
    <property type="project" value="TreeGrafter"/>
</dbReference>
<evidence type="ECO:0000259" key="2">
    <source>
        <dbReference type="Pfam" id="PF24915"/>
    </source>
</evidence>
<keyword evidence="1" id="KW-0677">Repeat</keyword>
<dbReference type="SUPFAM" id="SSF46966">
    <property type="entry name" value="Spectrin repeat"/>
    <property type="match status" value="2"/>
</dbReference>
<keyword evidence="4" id="KW-1185">Reference proteome</keyword>
<dbReference type="Pfam" id="PF24915">
    <property type="entry name" value="Spectrin_SESTD1"/>
    <property type="match status" value="1"/>
</dbReference>
<dbReference type="InterPro" id="IPR056804">
    <property type="entry name" value="Spectrin_SESTD1"/>
</dbReference>
<reference evidence="3 4" key="1">
    <citation type="submission" date="2023-11" db="EMBL/GenBank/DDBJ databases">
        <title>Halocaridina rubra genome assembly.</title>
        <authorList>
            <person name="Smith C."/>
        </authorList>
    </citation>
    <scope>NUCLEOTIDE SEQUENCE [LARGE SCALE GENOMIC DNA]</scope>
    <source>
        <strain evidence="3">EP-1</strain>
        <tissue evidence="3">Whole</tissue>
    </source>
</reference>
<dbReference type="EMBL" id="JAXCGZ010002562">
    <property type="protein sequence ID" value="KAK7083763.1"/>
    <property type="molecule type" value="Genomic_DNA"/>
</dbReference>
<evidence type="ECO:0000313" key="4">
    <source>
        <dbReference type="Proteomes" id="UP001381693"/>
    </source>
</evidence>
<evidence type="ECO:0000256" key="1">
    <source>
        <dbReference type="ARBA" id="ARBA00022737"/>
    </source>
</evidence>